<evidence type="ECO:0000256" key="1">
    <source>
        <dbReference type="SAM" id="MobiDB-lite"/>
    </source>
</evidence>
<proteinExistence type="predicted"/>
<feature type="compositionally biased region" description="Basic and acidic residues" evidence="1">
    <location>
        <begin position="24"/>
        <end position="45"/>
    </location>
</feature>
<dbReference type="Proteomes" id="UP001266305">
    <property type="component" value="Unassembled WGS sequence"/>
</dbReference>
<evidence type="ECO:0000313" key="2">
    <source>
        <dbReference type="EMBL" id="KAK2118507.1"/>
    </source>
</evidence>
<gene>
    <name evidence="2" type="ORF">P7K49_005394</name>
</gene>
<name>A0ABQ9WDR6_SAGOE</name>
<keyword evidence="3" id="KW-1185">Reference proteome</keyword>
<evidence type="ECO:0000313" key="3">
    <source>
        <dbReference type="Proteomes" id="UP001266305"/>
    </source>
</evidence>
<reference evidence="2 3" key="1">
    <citation type="submission" date="2023-05" db="EMBL/GenBank/DDBJ databases">
        <title>B98-5 Cell Line De Novo Hybrid Assembly: An Optical Mapping Approach.</title>
        <authorList>
            <person name="Kananen K."/>
            <person name="Auerbach J.A."/>
            <person name="Kautto E."/>
            <person name="Blachly J.S."/>
        </authorList>
    </citation>
    <scope>NUCLEOTIDE SEQUENCE [LARGE SCALE GENOMIC DNA]</scope>
    <source>
        <strain evidence="2">B95-8</strain>
        <tissue evidence="2">Cell line</tissue>
    </source>
</reference>
<organism evidence="2 3">
    <name type="scientific">Saguinus oedipus</name>
    <name type="common">Cotton-top tamarin</name>
    <name type="synonym">Oedipomidas oedipus</name>
    <dbReference type="NCBI Taxonomy" id="9490"/>
    <lineage>
        <taxon>Eukaryota</taxon>
        <taxon>Metazoa</taxon>
        <taxon>Chordata</taxon>
        <taxon>Craniata</taxon>
        <taxon>Vertebrata</taxon>
        <taxon>Euteleostomi</taxon>
        <taxon>Mammalia</taxon>
        <taxon>Eutheria</taxon>
        <taxon>Euarchontoglires</taxon>
        <taxon>Primates</taxon>
        <taxon>Haplorrhini</taxon>
        <taxon>Platyrrhini</taxon>
        <taxon>Cebidae</taxon>
        <taxon>Callitrichinae</taxon>
        <taxon>Saguinus</taxon>
    </lineage>
</organism>
<comment type="caution">
    <text evidence="2">The sequence shown here is derived from an EMBL/GenBank/DDBJ whole genome shotgun (WGS) entry which is preliminary data.</text>
</comment>
<accession>A0ABQ9WDR6</accession>
<protein>
    <submittedName>
        <fullName evidence="2">Uncharacterized protein</fullName>
    </submittedName>
</protein>
<sequence>MEYPAPGTVEAADGGGAGPYNSSKELERQEPDGVRFDRERARRLWEAVSVAQPVGREEGESEASEAGSPSRAHAARRERRKRGWHREPASGCTVTPPGPPPSVLRPGTPRLVLPIRALAPQESGPQRVDDEGPLTLRPWIFPLLRHHSSQRSFSQARGLSSLYSTFRRPTAFAVALPVSRVKCPSPLLDSSSSQSPDFPRRSLASLFSSPTLRGLWKAFSLPPEFLLFLMTEP</sequence>
<feature type="compositionally biased region" description="Basic residues" evidence="1">
    <location>
        <begin position="73"/>
        <end position="84"/>
    </location>
</feature>
<feature type="region of interest" description="Disordered" evidence="1">
    <location>
        <begin position="1"/>
        <end position="108"/>
    </location>
</feature>
<dbReference type="EMBL" id="JASSZA010000002">
    <property type="protein sequence ID" value="KAK2118507.1"/>
    <property type="molecule type" value="Genomic_DNA"/>
</dbReference>